<comment type="cofactor">
    <cofactor evidence="1">
        <name>Zn(2+)</name>
        <dbReference type="ChEBI" id="CHEBI:29105"/>
    </cofactor>
</comment>
<keyword evidence="9" id="KW-0862">Zinc</keyword>
<keyword evidence="8" id="KW-0378">Hydrolase</keyword>
<keyword evidence="12 13" id="KW-0472">Membrane</keyword>
<dbReference type="PANTHER" id="PTHR35864:SF1">
    <property type="entry name" value="ZINC METALLOPROTEASE YWHC-RELATED"/>
    <property type="match status" value="1"/>
</dbReference>
<evidence type="ECO:0000256" key="1">
    <source>
        <dbReference type="ARBA" id="ARBA00001947"/>
    </source>
</evidence>
<dbReference type="GO" id="GO:0046872">
    <property type="term" value="F:metal ion binding"/>
    <property type="evidence" value="ECO:0007669"/>
    <property type="project" value="UniProtKB-KW"/>
</dbReference>
<dbReference type="PANTHER" id="PTHR35864">
    <property type="entry name" value="ZINC METALLOPROTEASE MJ0611-RELATED"/>
    <property type="match status" value="1"/>
</dbReference>
<evidence type="ECO:0000313" key="15">
    <source>
        <dbReference type="EMBL" id="MBC5723917.1"/>
    </source>
</evidence>
<comment type="similarity">
    <text evidence="3">Belongs to the peptidase M50B family.</text>
</comment>
<feature type="transmembrane region" description="Helical" evidence="13">
    <location>
        <begin position="58"/>
        <end position="81"/>
    </location>
</feature>
<name>A0A923LT61_9FIRM</name>
<keyword evidence="11" id="KW-0482">Metalloprotease</keyword>
<comment type="caution">
    <text evidence="15">The sequence shown here is derived from an EMBL/GenBank/DDBJ whole genome shotgun (WGS) entry which is preliminary data.</text>
</comment>
<feature type="transmembrane region" description="Helical" evidence="13">
    <location>
        <begin position="153"/>
        <end position="181"/>
    </location>
</feature>
<sequence>MLWSALRRGDLQTAIITLALSLPAVVLCLTVHEAAHGGMAYLLGDRTARDSGRVTLSPLAHIDPVGFLCLLVFGFGWARPVPVNISNFKNRKAGMALTAAAGPAANFITAFLAFAGYLAIGVYLLGTQVFSFGVGGVYLLMSLLTSGQIAANGIAVFLLVLMIFLGYTAVLSVGLGVFNLIPVHPLDGSRVVDAFLPFSWSLKLQKYQGVILLLFVAAIWFGWLDGLMLMADSAAINLAARFVGLFL</sequence>
<dbReference type="GO" id="GO:0006508">
    <property type="term" value="P:proteolysis"/>
    <property type="evidence" value="ECO:0007669"/>
    <property type="project" value="UniProtKB-KW"/>
</dbReference>
<keyword evidence="4" id="KW-1003">Cell membrane</keyword>
<keyword evidence="5 15" id="KW-0645">Protease</keyword>
<evidence type="ECO:0000313" key="16">
    <source>
        <dbReference type="Proteomes" id="UP000606499"/>
    </source>
</evidence>
<evidence type="ECO:0000256" key="4">
    <source>
        <dbReference type="ARBA" id="ARBA00022475"/>
    </source>
</evidence>
<proteinExistence type="inferred from homology"/>
<evidence type="ECO:0000256" key="13">
    <source>
        <dbReference type="SAM" id="Phobius"/>
    </source>
</evidence>
<evidence type="ECO:0000256" key="8">
    <source>
        <dbReference type="ARBA" id="ARBA00022801"/>
    </source>
</evidence>
<dbReference type="AlphaFoldDB" id="A0A923LT61"/>
<dbReference type="GO" id="GO:0005886">
    <property type="term" value="C:plasma membrane"/>
    <property type="evidence" value="ECO:0007669"/>
    <property type="project" value="UniProtKB-SubCell"/>
</dbReference>
<dbReference type="InterPro" id="IPR008915">
    <property type="entry name" value="Peptidase_M50"/>
</dbReference>
<evidence type="ECO:0000256" key="6">
    <source>
        <dbReference type="ARBA" id="ARBA00022692"/>
    </source>
</evidence>
<evidence type="ECO:0000256" key="11">
    <source>
        <dbReference type="ARBA" id="ARBA00023049"/>
    </source>
</evidence>
<protein>
    <submittedName>
        <fullName evidence="15">Site-2 protease family protein</fullName>
    </submittedName>
</protein>
<evidence type="ECO:0000256" key="9">
    <source>
        <dbReference type="ARBA" id="ARBA00022833"/>
    </source>
</evidence>
<dbReference type="CDD" id="cd06158">
    <property type="entry name" value="S2P-M50_like_1"/>
    <property type="match status" value="1"/>
</dbReference>
<feature type="transmembrane region" description="Helical" evidence="13">
    <location>
        <begin position="207"/>
        <end position="224"/>
    </location>
</feature>
<comment type="subcellular location">
    <subcellularLocation>
        <location evidence="2">Cell membrane</location>
        <topology evidence="2">Multi-pass membrane protein</topology>
    </subcellularLocation>
</comment>
<keyword evidence="10 13" id="KW-1133">Transmembrane helix</keyword>
<evidence type="ECO:0000256" key="12">
    <source>
        <dbReference type="ARBA" id="ARBA00023136"/>
    </source>
</evidence>
<evidence type="ECO:0000256" key="3">
    <source>
        <dbReference type="ARBA" id="ARBA00007931"/>
    </source>
</evidence>
<keyword evidence="7" id="KW-0479">Metal-binding</keyword>
<feature type="domain" description="Peptidase M50" evidence="14">
    <location>
        <begin position="24"/>
        <end position="197"/>
    </location>
</feature>
<evidence type="ECO:0000256" key="2">
    <source>
        <dbReference type="ARBA" id="ARBA00004651"/>
    </source>
</evidence>
<keyword evidence="16" id="KW-1185">Reference proteome</keyword>
<dbReference type="GO" id="GO:0008237">
    <property type="term" value="F:metallopeptidase activity"/>
    <property type="evidence" value="ECO:0007669"/>
    <property type="project" value="UniProtKB-KW"/>
</dbReference>
<evidence type="ECO:0000259" key="14">
    <source>
        <dbReference type="Pfam" id="PF02163"/>
    </source>
</evidence>
<evidence type="ECO:0000256" key="7">
    <source>
        <dbReference type="ARBA" id="ARBA00022723"/>
    </source>
</evidence>
<accession>A0A923LT61</accession>
<gene>
    <name evidence="15" type="ORF">H8S45_00300</name>
</gene>
<feature type="transmembrane region" description="Helical" evidence="13">
    <location>
        <begin position="120"/>
        <end position="141"/>
    </location>
</feature>
<dbReference type="RefSeq" id="WP_054327661.1">
    <property type="nucleotide sequence ID" value="NZ_JACOPL010000001.1"/>
</dbReference>
<evidence type="ECO:0000256" key="10">
    <source>
        <dbReference type="ARBA" id="ARBA00022989"/>
    </source>
</evidence>
<keyword evidence="6 13" id="KW-0812">Transmembrane</keyword>
<dbReference type="EMBL" id="JACOPL010000001">
    <property type="protein sequence ID" value="MBC5723917.1"/>
    <property type="molecule type" value="Genomic_DNA"/>
</dbReference>
<dbReference type="Proteomes" id="UP000606499">
    <property type="component" value="Unassembled WGS sequence"/>
</dbReference>
<reference evidence="15" key="1">
    <citation type="submission" date="2020-08" db="EMBL/GenBank/DDBJ databases">
        <title>Genome public.</title>
        <authorList>
            <person name="Liu C."/>
            <person name="Sun Q."/>
        </authorList>
    </citation>
    <scope>NUCLEOTIDE SEQUENCE</scope>
    <source>
        <strain evidence="15">NSJ-28</strain>
    </source>
</reference>
<evidence type="ECO:0000256" key="5">
    <source>
        <dbReference type="ARBA" id="ARBA00022670"/>
    </source>
</evidence>
<dbReference type="InterPro" id="IPR052348">
    <property type="entry name" value="Metallopeptidase_M50B"/>
</dbReference>
<organism evidence="15 16">
    <name type="scientific">Agathobaculum faecis</name>
    <dbReference type="NCBI Taxonomy" id="2763013"/>
    <lineage>
        <taxon>Bacteria</taxon>
        <taxon>Bacillati</taxon>
        <taxon>Bacillota</taxon>
        <taxon>Clostridia</taxon>
        <taxon>Eubacteriales</taxon>
        <taxon>Butyricicoccaceae</taxon>
        <taxon>Agathobaculum</taxon>
    </lineage>
</organism>
<feature type="transmembrane region" description="Helical" evidence="13">
    <location>
        <begin position="93"/>
        <end position="114"/>
    </location>
</feature>
<dbReference type="InterPro" id="IPR044537">
    <property type="entry name" value="Rip2-like"/>
</dbReference>
<dbReference type="Pfam" id="PF02163">
    <property type="entry name" value="Peptidase_M50"/>
    <property type="match status" value="1"/>
</dbReference>